<proteinExistence type="predicted"/>
<protein>
    <submittedName>
        <fullName evidence="1">Uncharacterized protein</fullName>
    </submittedName>
</protein>
<dbReference type="EMBL" id="UGGO01000001">
    <property type="protein sequence ID" value="STQ43363.1"/>
    <property type="molecule type" value="Genomic_DNA"/>
</dbReference>
<accession>A0A377N8N6</accession>
<evidence type="ECO:0000313" key="1">
    <source>
        <dbReference type="EMBL" id="STQ43363.1"/>
    </source>
</evidence>
<organism evidence="1 2">
    <name type="scientific">Ewingella americana</name>
    <dbReference type="NCBI Taxonomy" id="41202"/>
    <lineage>
        <taxon>Bacteria</taxon>
        <taxon>Pseudomonadati</taxon>
        <taxon>Pseudomonadota</taxon>
        <taxon>Gammaproteobacteria</taxon>
        <taxon>Enterobacterales</taxon>
        <taxon>Yersiniaceae</taxon>
        <taxon>Ewingella</taxon>
    </lineage>
</organism>
<dbReference type="AlphaFoldDB" id="A0A377N8N6"/>
<sequence length="96" mass="10273">MTVPVRRIKARFSAANTIPPPVATTVWGSAGAFKRLSFTTAEAFPAFALNNFSHAEFGGLQQIAIGIHKFKAQRPAPARCPTVVLPAPRAPIMKMG</sequence>
<dbReference type="Proteomes" id="UP000254304">
    <property type="component" value="Unassembled WGS sequence"/>
</dbReference>
<reference evidence="1 2" key="1">
    <citation type="submission" date="2018-06" db="EMBL/GenBank/DDBJ databases">
        <authorList>
            <consortium name="Pathogen Informatics"/>
            <person name="Doyle S."/>
        </authorList>
    </citation>
    <scope>NUCLEOTIDE SEQUENCE [LARGE SCALE GENOMIC DNA]</scope>
    <source>
        <strain evidence="1 2">NCTC12157</strain>
    </source>
</reference>
<gene>
    <name evidence="1" type="ORF">NCTC12157_01051</name>
</gene>
<name>A0A377N8N6_9GAMM</name>
<evidence type="ECO:0000313" key="2">
    <source>
        <dbReference type="Proteomes" id="UP000254304"/>
    </source>
</evidence>